<dbReference type="InterPro" id="IPR009061">
    <property type="entry name" value="DNA-bd_dom_put_sf"/>
</dbReference>
<dbReference type="EMBL" id="MF063068">
    <property type="protein sequence ID" value="ARV77330.1"/>
    <property type="molecule type" value="Genomic_DNA"/>
</dbReference>
<evidence type="ECO:0000313" key="1">
    <source>
        <dbReference type="EMBL" id="ARV77330.1"/>
    </source>
</evidence>
<evidence type="ECO:0000313" key="2">
    <source>
        <dbReference type="Proteomes" id="UP000224829"/>
    </source>
</evidence>
<accession>A0A1Y0SV94</accession>
<gene>
    <name evidence="1" type="ORF">NOXIFER_161</name>
</gene>
<keyword evidence="2" id="KW-1185">Reference proteome</keyword>
<dbReference type="SUPFAM" id="SSF46955">
    <property type="entry name" value="Putative DNA-binding domain"/>
    <property type="match status" value="1"/>
</dbReference>
<proteinExistence type="predicted"/>
<reference evidence="1 2" key="1">
    <citation type="submission" date="2017-05" db="EMBL/GenBank/DDBJ databases">
        <authorList>
            <person name="Song R."/>
            <person name="Chenine A.L."/>
            <person name="Ruprecht R.M."/>
        </authorList>
    </citation>
    <scope>NUCLEOTIDE SEQUENCE [LARGE SCALE GENOMIC DNA]</scope>
</reference>
<sequence>MTRKKKADLTEFEFTSAATGLLVRAKRLLSARMICAELGVHRNTLTRWIEGGKFPKPDVCLTARMPRWADNTLKSWLDKARC</sequence>
<name>A0A1Y0SV94_9CAUD</name>
<dbReference type="Proteomes" id="UP000224829">
    <property type="component" value="Segment"/>
</dbReference>
<protein>
    <submittedName>
        <fullName evidence="1">Uncharacterized protein</fullName>
    </submittedName>
</protein>
<organism evidence="1 2">
    <name type="scientific">Pseudomonas phage Noxifer</name>
    <dbReference type="NCBI Taxonomy" id="2006684"/>
    <lineage>
        <taxon>Viruses</taxon>
        <taxon>Duplodnaviria</taxon>
        <taxon>Heunggongvirae</taxon>
        <taxon>Uroviricota</taxon>
        <taxon>Caudoviricetes</taxon>
        <taxon>Chimalliviridae</taxon>
        <taxon>Noxifervirus</taxon>
        <taxon>Noxifervirus noxifer</taxon>
    </lineage>
</organism>